<name>A0ABQ5KAR0_9EUKA</name>
<feature type="compositionally biased region" description="Polar residues" evidence="1">
    <location>
        <begin position="213"/>
        <end position="225"/>
    </location>
</feature>
<gene>
    <name evidence="2" type="ORF">ADUPG1_001239</name>
</gene>
<evidence type="ECO:0000313" key="3">
    <source>
        <dbReference type="Proteomes" id="UP001057375"/>
    </source>
</evidence>
<proteinExistence type="predicted"/>
<comment type="caution">
    <text evidence="2">The sequence shown here is derived from an EMBL/GenBank/DDBJ whole genome shotgun (WGS) entry which is preliminary data.</text>
</comment>
<evidence type="ECO:0000313" key="2">
    <source>
        <dbReference type="EMBL" id="GKT29631.1"/>
    </source>
</evidence>
<dbReference type="EMBL" id="BQXS01000931">
    <property type="protein sequence ID" value="GKT29631.1"/>
    <property type="molecule type" value="Genomic_DNA"/>
</dbReference>
<sequence>MSSDMRNWQIELMKKRKLIVHDEVEVEAILARVNYYMLSGYALHLKDGNDDYLPGTSFKQIYNIYLFNKRLCSVLFDLIESLEVHARTEIANLHAHRHGPDGYLKVQNFEEAQKFTGFISEINRNINTAIKKKVKYVMHNLNSFGKLPIWVAVELVSMGTVSRMYGNLLDGDRKAIAMSQFGVKDEVLKSTLHCMTDLRNRCAHHEPLRISWPQNHASMQSSGSGSIRPGAPIAPGHNAAAQSLRSILLQLSGFHGQNHALMQSSGSGSARPEPLSVIYKQSRSNCGSVYTKYHSFQAFIFLYSSWLSDPLLFNCSRISLRAAIFCSFSSAQLSNTSAMPSLPSLLRAAAPDL</sequence>
<protein>
    <submittedName>
        <fullName evidence="2">Abortive infection system protein AbiD/AbiF-like protein</fullName>
    </submittedName>
</protein>
<organism evidence="2 3">
    <name type="scientific">Aduncisulcus paluster</name>
    <dbReference type="NCBI Taxonomy" id="2918883"/>
    <lineage>
        <taxon>Eukaryota</taxon>
        <taxon>Metamonada</taxon>
        <taxon>Carpediemonas-like organisms</taxon>
        <taxon>Aduncisulcus</taxon>
    </lineage>
</organism>
<accession>A0ABQ5KAR0</accession>
<dbReference type="Proteomes" id="UP001057375">
    <property type="component" value="Unassembled WGS sequence"/>
</dbReference>
<feature type="region of interest" description="Disordered" evidence="1">
    <location>
        <begin position="213"/>
        <end position="232"/>
    </location>
</feature>
<evidence type="ECO:0000256" key="1">
    <source>
        <dbReference type="SAM" id="MobiDB-lite"/>
    </source>
</evidence>
<dbReference type="Pfam" id="PF07751">
    <property type="entry name" value="Abi_2"/>
    <property type="match status" value="1"/>
</dbReference>
<dbReference type="InterPro" id="IPR011664">
    <property type="entry name" value="Abi_system_AbiD/AbiF-like"/>
</dbReference>
<keyword evidence="3" id="KW-1185">Reference proteome</keyword>
<reference evidence="2" key="1">
    <citation type="submission" date="2022-03" db="EMBL/GenBank/DDBJ databases">
        <title>Draft genome sequence of Aduncisulcus paluster, a free-living microaerophilic Fornicata.</title>
        <authorList>
            <person name="Yuyama I."/>
            <person name="Kume K."/>
            <person name="Tamura T."/>
            <person name="Inagaki Y."/>
            <person name="Hashimoto T."/>
        </authorList>
    </citation>
    <scope>NUCLEOTIDE SEQUENCE</scope>
    <source>
        <strain evidence="2">NY0171</strain>
    </source>
</reference>